<evidence type="ECO:0000313" key="2">
    <source>
        <dbReference type="Proteomes" id="UP000186922"/>
    </source>
</evidence>
<organism evidence="1 2">
    <name type="scientific">Ramazzottius varieornatus</name>
    <name type="common">Water bear</name>
    <name type="synonym">Tardigrade</name>
    <dbReference type="NCBI Taxonomy" id="947166"/>
    <lineage>
        <taxon>Eukaryota</taxon>
        <taxon>Metazoa</taxon>
        <taxon>Ecdysozoa</taxon>
        <taxon>Tardigrada</taxon>
        <taxon>Eutardigrada</taxon>
        <taxon>Parachela</taxon>
        <taxon>Hypsibioidea</taxon>
        <taxon>Ramazzottiidae</taxon>
        <taxon>Ramazzottius</taxon>
    </lineage>
</organism>
<dbReference type="EMBL" id="BDGG01000006">
    <property type="protein sequence ID" value="GAV00681.1"/>
    <property type="molecule type" value="Genomic_DNA"/>
</dbReference>
<reference evidence="1 2" key="1">
    <citation type="journal article" date="2016" name="Nat. Commun.">
        <title>Extremotolerant tardigrade genome and improved radiotolerance of human cultured cells by tardigrade-unique protein.</title>
        <authorList>
            <person name="Hashimoto T."/>
            <person name="Horikawa D.D."/>
            <person name="Saito Y."/>
            <person name="Kuwahara H."/>
            <person name="Kozuka-Hata H."/>
            <person name="Shin-I T."/>
            <person name="Minakuchi Y."/>
            <person name="Ohishi K."/>
            <person name="Motoyama A."/>
            <person name="Aizu T."/>
            <person name="Enomoto A."/>
            <person name="Kondo K."/>
            <person name="Tanaka S."/>
            <person name="Hara Y."/>
            <person name="Koshikawa S."/>
            <person name="Sagara H."/>
            <person name="Miura T."/>
            <person name="Yokobori S."/>
            <person name="Miyagawa K."/>
            <person name="Suzuki Y."/>
            <person name="Kubo T."/>
            <person name="Oyama M."/>
            <person name="Kohara Y."/>
            <person name="Fujiyama A."/>
            <person name="Arakawa K."/>
            <person name="Katayama T."/>
            <person name="Toyoda A."/>
            <person name="Kunieda T."/>
        </authorList>
    </citation>
    <scope>NUCLEOTIDE SEQUENCE [LARGE SCALE GENOMIC DNA]</scope>
    <source>
        <strain evidence="1 2">YOKOZUNA-1</strain>
    </source>
</reference>
<dbReference type="Proteomes" id="UP000186922">
    <property type="component" value="Unassembled WGS sequence"/>
</dbReference>
<proteinExistence type="predicted"/>
<accession>A0A1D1VIE2</accession>
<protein>
    <submittedName>
        <fullName evidence="1">Uncharacterized protein</fullName>
    </submittedName>
</protein>
<evidence type="ECO:0000313" key="1">
    <source>
        <dbReference type="EMBL" id="GAV00681.1"/>
    </source>
</evidence>
<comment type="caution">
    <text evidence="1">The sequence shown here is derived from an EMBL/GenBank/DDBJ whole genome shotgun (WGS) entry which is preliminary data.</text>
</comment>
<sequence>MSEKVHVFVVDNIMHLAILQLRRRYLTLAFRSTALYTINQDYVWFVTDELEFYPRPFKLVTGSLESVTVNIYLVVRRAHLMRNEEKRSYDWAPEYTTGRGVCADRTVSSCYWTLRVFLSFARLLPDVFLPTMLAWSGRHHQSDDQ</sequence>
<name>A0A1D1VIE2_RAMVA</name>
<keyword evidence="2" id="KW-1185">Reference proteome</keyword>
<dbReference type="AlphaFoldDB" id="A0A1D1VIE2"/>
<gene>
    <name evidence="1" type="primary">RvY_11497</name>
    <name evidence="1" type="synonym">RvY_11497.1</name>
    <name evidence="1" type="ORF">RvY_11497-1</name>
</gene>